<evidence type="ECO:0000259" key="1">
    <source>
        <dbReference type="PROSITE" id="PS50106"/>
    </source>
</evidence>
<evidence type="ECO:0000313" key="2">
    <source>
        <dbReference type="EMBL" id="WYF43510.1"/>
    </source>
</evidence>
<dbReference type="AlphaFoldDB" id="A0AAU6PYS8"/>
<proteinExistence type="predicted"/>
<dbReference type="SUPFAM" id="SSF50156">
    <property type="entry name" value="PDZ domain-like"/>
    <property type="match status" value="1"/>
</dbReference>
<sequence>MKGLHPIQLTLAAPVKDNTIEGPISDWTAGETGEVQLTVSNLAPNNLDFFNTLNTAKVDATGAFRLNLPTDAAVKPALMPAAATFKLNVPCRGTLKVDPATALNFFDLSGYDSLGLQITTMRLSSTRLQQAKPGDSFGVLAYAAAPTHLTGNSNCEPIATGQKTEYAVQWQWDAQLKAGWNLLSVVVLPKQGALLSAKVTEVALPTSNAWSLFIGGGGLCMYATELADGRVSFTGIEPGSAADKAGLKNGDIALEIDGVSVKGWHNDQVALKVRGEPGTKVTIKVLRDGKEIALQATREFRRRS</sequence>
<protein>
    <submittedName>
        <fullName evidence="2">PDZ domain-containing protein</fullName>
    </submittedName>
</protein>
<organism evidence="2">
    <name type="scientific">Deinococcus sp. VB142</name>
    <dbReference type="NCBI Taxonomy" id="3112952"/>
    <lineage>
        <taxon>Bacteria</taxon>
        <taxon>Thermotogati</taxon>
        <taxon>Deinococcota</taxon>
        <taxon>Deinococci</taxon>
        <taxon>Deinococcales</taxon>
        <taxon>Deinococcaceae</taxon>
        <taxon>Deinococcus</taxon>
    </lineage>
</organism>
<dbReference type="Gene3D" id="2.30.42.10">
    <property type="match status" value="1"/>
</dbReference>
<dbReference type="InterPro" id="IPR036034">
    <property type="entry name" value="PDZ_sf"/>
</dbReference>
<accession>A0AAU6PYS8</accession>
<dbReference type="InterPro" id="IPR041489">
    <property type="entry name" value="PDZ_6"/>
</dbReference>
<gene>
    <name evidence="2" type="ORF">WDJ50_08725</name>
</gene>
<dbReference type="CDD" id="cd06782">
    <property type="entry name" value="cpPDZ_CPP-like"/>
    <property type="match status" value="1"/>
</dbReference>
<dbReference type="RefSeq" id="WP_339094247.1">
    <property type="nucleotide sequence ID" value="NZ_CP149782.1"/>
</dbReference>
<reference evidence="2" key="1">
    <citation type="submission" date="2024-03" db="EMBL/GenBank/DDBJ databases">
        <title>Deinococcus weizhi sp. nov., isolated from human skin.</title>
        <authorList>
            <person name="Wei Z."/>
            <person name="Tian F."/>
            <person name="Yang C."/>
            <person name="Xin L.T."/>
            <person name="Wen Z.J."/>
            <person name="Lan K.C."/>
            <person name="Yu L."/>
            <person name="Zhe W."/>
            <person name="Dan F.D."/>
            <person name="Jun W."/>
            <person name="Rui Z."/>
            <person name="Yong X.J."/>
            <person name="Ting Y."/>
            <person name="Wei X."/>
            <person name="Xu Z.G."/>
            <person name="Xin Z."/>
            <person name="Dong F.G."/>
            <person name="Ni X.M."/>
            <person name="Zheng M.G."/>
            <person name="Chun Y."/>
            <person name="Qian W.X."/>
        </authorList>
    </citation>
    <scope>NUCLEOTIDE SEQUENCE</scope>
    <source>
        <strain evidence="2">VB142</strain>
    </source>
</reference>
<dbReference type="PROSITE" id="PS50106">
    <property type="entry name" value="PDZ"/>
    <property type="match status" value="1"/>
</dbReference>
<dbReference type="EMBL" id="CP149782">
    <property type="protein sequence ID" value="WYF43510.1"/>
    <property type="molecule type" value="Genomic_DNA"/>
</dbReference>
<dbReference type="SMART" id="SM00228">
    <property type="entry name" value="PDZ"/>
    <property type="match status" value="1"/>
</dbReference>
<feature type="domain" description="PDZ" evidence="1">
    <location>
        <begin position="201"/>
        <end position="274"/>
    </location>
</feature>
<name>A0AAU6PYS8_9DEIO</name>
<dbReference type="Pfam" id="PF17820">
    <property type="entry name" value="PDZ_6"/>
    <property type="match status" value="1"/>
</dbReference>
<dbReference type="InterPro" id="IPR001478">
    <property type="entry name" value="PDZ"/>
</dbReference>